<evidence type="ECO:0000256" key="1">
    <source>
        <dbReference type="SAM" id="MobiDB-lite"/>
    </source>
</evidence>
<protein>
    <recommendedName>
        <fullName evidence="4">DUF2946 domain-containing protein</fullName>
    </recommendedName>
</protein>
<reference evidence="2 3" key="1">
    <citation type="submission" date="2019-06" db="EMBL/GenBank/DDBJ databases">
        <authorList>
            <person name="Li J."/>
        </authorList>
    </citation>
    <scope>NUCLEOTIDE SEQUENCE [LARGE SCALE GENOMIC DNA]</scope>
    <source>
        <strain evidence="2 3">CGMCC 1.8012</strain>
    </source>
</reference>
<gene>
    <name evidence="2" type="ORF">FHD67_04960</name>
</gene>
<organism evidence="2 3">
    <name type="scientific">Paracoccus haeundaensis</name>
    <dbReference type="NCBI Taxonomy" id="225362"/>
    <lineage>
        <taxon>Bacteria</taxon>
        <taxon>Pseudomonadati</taxon>
        <taxon>Pseudomonadota</taxon>
        <taxon>Alphaproteobacteria</taxon>
        <taxon>Rhodobacterales</taxon>
        <taxon>Paracoccaceae</taxon>
        <taxon>Paracoccus</taxon>
    </lineage>
</organism>
<evidence type="ECO:0008006" key="4">
    <source>
        <dbReference type="Google" id="ProtNLM"/>
    </source>
</evidence>
<evidence type="ECO:0000313" key="2">
    <source>
        <dbReference type="EMBL" id="TNH40554.1"/>
    </source>
</evidence>
<dbReference type="AlphaFoldDB" id="A0A5C4RA61"/>
<dbReference type="RefSeq" id="WP_139598021.1">
    <property type="nucleotide sequence ID" value="NZ_VDDC01000008.1"/>
</dbReference>
<name>A0A5C4RA61_9RHOB</name>
<evidence type="ECO:0000313" key="3">
    <source>
        <dbReference type="Proteomes" id="UP000304880"/>
    </source>
</evidence>
<sequence>MIRRDSQTDRPQRARLTPGRALRWLLLVPFLMLATISQGTMIEAAPTGGVRIVLCTGTGMVDAIMTPDGQVHPDDQPGRGGHPGTPPCDWALHGQSVLASPAVDMAPPQFHELDADFGTDIPHHLRRAEVLTPAARGPPALV</sequence>
<keyword evidence="3" id="KW-1185">Reference proteome</keyword>
<dbReference type="EMBL" id="VDDC01000008">
    <property type="protein sequence ID" value="TNH40554.1"/>
    <property type="molecule type" value="Genomic_DNA"/>
</dbReference>
<accession>A0A5C4RA61</accession>
<proteinExistence type="predicted"/>
<feature type="region of interest" description="Disordered" evidence="1">
    <location>
        <begin position="67"/>
        <end position="86"/>
    </location>
</feature>
<comment type="caution">
    <text evidence="2">The sequence shown here is derived from an EMBL/GenBank/DDBJ whole genome shotgun (WGS) entry which is preliminary data.</text>
</comment>
<dbReference type="Proteomes" id="UP000304880">
    <property type="component" value="Unassembled WGS sequence"/>
</dbReference>